<accession>A0ABT8APQ0</accession>
<dbReference type="EMBL" id="JAUFPT010000037">
    <property type="protein sequence ID" value="MDN3571441.1"/>
    <property type="molecule type" value="Genomic_DNA"/>
</dbReference>
<gene>
    <name evidence="1" type="ORF">QWZ18_12520</name>
</gene>
<evidence type="ECO:0000313" key="2">
    <source>
        <dbReference type="Proteomes" id="UP001244297"/>
    </source>
</evidence>
<dbReference type="Proteomes" id="UP001244297">
    <property type="component" value="Unassembled WGS sequence"/>
</dbReference>
<organism evidence="1 2">
    <name type="scientific">Methylobacterium longum</name>
    <dbReference type="NCBI Taxonomy" id="767694"/>
    <lineage>
        <taxon>Bacteria</taxon>
        <taxon>Pseudomonadati</taxon>
        <taxon>Pseudomonadota</taxon>
        <taxon>Alphaproteobacteria</taxon>
        <taxon>Hyphomicrobiales</taxon>
        <taxon>Methylobacteriaceae</taxon>
        <taxon>Methylobacterium</taxon>
    </lineage>
</organism>
<evidence type="ECO:0000313" key="1">
    <source>
        <dbReference type="EMBL" id="MDN3571441.1"/>
    </source>
</evidence>
<proteinExistence type="predicted"/>
<name>A0ABT8APQ0_9HYPH</name>
<sequence length="190" mass="21074">MTRKLWSLNALSTEMSYDRRTVALALKNIRPDGQLAGHPAWFLDTALNVLKVKPKPVEESFDPKWPDAYKVNAEKCDNFPAGCVVMGVMDMVYRAPALAGVFAVEAGAYPATAYRMKQYLSVALMMAAQDALKRLGVEPFSKGEQMRWSEKEFDECNWPHLASKAGVPCDVEGWRAAMLEKNKAEAQAAA</sequence>
<protein>
    <submittedName>
        <fullName evidence="1">Uncharacterized protein</fullName>
    </submittedName>
</protein>
<comment type="caution">
    <text evidence="1">The sequence shown here is derived from an EMBL/GenBank/DDBJ whole genome shotgun (WGS) entry which is preliminary data.</text>
</comment>
<reference evidence="2" key="1">
    <citation type="journal article" date="2019" name="Int. J. Syst. Evol. Microbiol.">
        <title>The Global Catalogue of Microorganisms (GCM) 10K type strain sequencing project: providing services to taxonomists for standard genome sequencing and annotation.</title>
        <authorList>
            <consortium name="The Broad Institute Genomics Platform"/>
            <consortium name="The Broad Institute Genome Sequencing Center for Infectious Disease"/>
            <person name="Wu L."/>
            <person name="Ma J."/>
        </authorList>
    </citation>
    <scope>NUCLEOTIDE SEQUENCE [LARGE SCALE GENOMIC DNA]</scope>
    <source>
        <strain evidence="2">CECT 7806</strain>
    </source>
</reference>
<keyword evidence="2" id="KW-1185">Reference proteome</keyword>